<evidence type="ECO:0000256" key="1">
    <source>
        <dbReference type="ARBA" id="ARBA00001324"/>
    </source>
</evidence>
<dbReference type="CDD" id="cd10316">
    <property type="entry name" value="RGL4_M"/>
    <property type="match status" value="1"/>
</dbReference>
<dbReference type="GO" id="GO:0000272">
    <property type="term" value="P:polysaccharide catabolic process"/>
    <property type="evidence" value="ECO:0007669"/>
    <property type="project" value="UniProtKB-KW"/>
</dbReference>
<dbReference type="PANTHER" id="PTHR32018">
    <property type="entry name" value="RHAMNOGALACTURONATE LYASE FAMILY PROTEIN"/>
    <property type="match status" value="1"/>
</dbReference>
<proteinExistence type="inferred from homology"/>
<dbReference type="InterPro" id="IPR013784">
    <property type="entry name" value="Carb-bd-like_fold"/>
</dbReference>
<dbReference type="InterPro" id="IPR029413">
    <property type="entry name" value="RG-lyase_II"/>
</dbReference>
<keyword evidence="15" id="KW-1185">Reference proteome</keyword>
<accession>A0A9W4UDD7</accession>
<evidence type="ECO:0000256" key="9">
    <source>
        <dbReference type="ARBA" id="ARBA00023277"/>
    </source>
</evidence>
<name>A0A9W4UDD7_9PLEO</name>
<dbReference type="Gene3D" id="2.70.98.10">
    <property type="match status" value="1"/>
</dbReference>
<dbReference type="InterPro" id="IPR051850">
    <property type="entry name" value="Polysacch_Lyase_4"/>
</dbReference>
<evidence type="ECO:0000256" key="7">
    <source>
        <dbReference type="ARBA" id="ARBA00023180"/>
    </source>
</evidence>
<dbReference type="Proteomes" id="UP001152607">
    <property type="component" value="Unassembled WGS sequence"/>
</dbReference>
<dbReference type="GO" id="GO:0005576">
    <property type="term" value="C:extracellular region"/>
    <property type="evidence" value="ECO:0007669"/>
    <property type="project" value="UniProtKB-SubCell"/>
</dbReference>
<organism evidence="14 15">
    <name type="scientific">Periconia digitata</name>
    <dbReference type="NCBI Taxonomy" id="1303443"/>
    <lineage>
        <taxon>Eukaryota</taxon>
        <taxon>Fungi</taxon>
        <taxon>Dikarya</taxon>
        <taxon>Ascomycota</taxon>
        <taxon>Pezizomycotina</taxon>
        <taxon>Dothideomycetes</taxon>
        <taxon>Pleosporomycetidae</taxon>
        <taxon>Pleosporales</taxon>
        <taxon>Massarineae</taxon>
        <taxon>Periconiaceae</taxon>
        <taxon>Periconia</taxon>
    </lineage>
</organism>
<dbReference type="Gene3D" id="2.60.40.1120">
    <property type="entry name" value="Carboxypeptidase-like, regulatory domain"/>
    <property type="match status" value="1"/>
</dbReference>
<evidence type="ECO:0000256" key="8">
    <source>
        <dbReference type="ARBA" id="ARBA00023239"/>
    </source>
</evidence>
<gene>
    <name evidence="14" type="ORF">PDIGIT_LOCUS7385</name>
</gene>
<comment type="subcellular location">
    <subcellularLocation>
        <location evidence="2">Secreted</location>
    </subcellularLocation>
</comment>
<reference evidence="14" key="1">
    <citation type="submission" date="2023-01" db="EMBL/GenBank/DDBJ databases">
        <authorList>
            <person name="Van Ghelder C."/>
            <person name="Rancurel C."/>
        </authorList>
    </citation>
    <scope>NUCLEOTIDE SEQUENCE</scope>
    <source>
        <strain evidence="14">CNCM I-4278</strain>
    </source>
</reference>
<evidence type="ECO:0000256" key="6">
    <source>
        <dbReference type="ARBA" id="ARBA00022729"/>
    </source>
</evidence>
<dbReference type="CDD" id="cd10317">
    <property type="entry name" value="RGL4_C"/>
    <property type="match status" value="1"/>
</dbReference>
<feature type="domain" description="Rhamnogalacturonan lyase" evidence="13">
    <location>
        <begin position="350"/>
        <end position="425"/>
    </location>
</feature>
<evidence type="ECO:0000256" key="5">
    <source>
        <dbReference type="ARBA" id="ARBA00022525"/>
    </source>
</evidence>
<comment type="similarity">
    <text evidence="3">Belongs to the polysaccharide lyase 4 family.</text>
</comment>
<keyword evidence="8" id="KW-0456">Lyase</keyword>
<feature type="domain" description="Rhamnogalacturonan lyase" evidence="12">
    <location>
        <begin position="439"/>
        <end position="642"/>
    </location>
</feature>
<evidence type="ECO:0000313" key="14">
    <source>
        <dbReference type="EMBL" id="CAI6334328.1"/>
    </source>
</evidence>
<dbReference type="CDD" id="cd10320">
    <property type="entry name" value="RGL4_N"/>
    <property type="match status" value="1"/>
</dbReference>
<evidence type="ECO:0000313" key="15">
    <source>
        <dbReference type="Proteomes" id="UP001152607"/>
    </source>
</evidence>
<dbReference type="EMBL" id="CAOQHR010000005">
    <property type="protein sequence ID" value="CAI6334328.1"/>
    <property type="molecule type" value="Genomic_DNA"/>
</dbReference>
<evidence type="ECO:0000256" key="11">
    <source>
        <dbReference type="SAM" id="SignalP"/>
    </source>
</evidence>
<keyword evidence="6 11" id="KW-0732">Signal</keyword>
<dbReference type="GO" id="GO:0102210">
    <property type="term" value="F:rhamnogalacturonan endolyase activity"/>
    <property type="evidence" value="ECO:0007669"/>
    <property type="project" value="UniProtKB-EC"/>
</dbReference>
<dbReference type="Pfam" id="PF14683">
    <property type="entry name" value="CBM-like"/>
    <property type="match status" value="1"/>
</dbReference>
<keyword evidence="10" id="KW-0624">Polysaccharide degradation</keyword>
<evidence type="ECO:0000256" key="2">
    <source>
        <dbReference type="ARBA" id="ARBA00004613"/>
    </source>
</evidence>
<dbReference type="Pfam" id="PF14686">
    <property type="entry name" value="fn3_3"/>
    <property type="match status" value="1"/>
</dbReference>
<evidence type="ECO:0000256" key="10">
    <source>
        <dbReference type="ARBA" id="ARBA00023326"/>
    </source>
</evidence>
<dbReference type="SUPFAM" id="SSF74650">
    <property type="entry name" value="Galactose mutarotase-like"/>
    <property type="match status" value="1"/>
</dbReference>
<feature type="signal peptide" evidence="11">
    <location>
        <begin position="1"/>
        <end position="22"/>
    </location>
</feature>
<keyword evidence="7" id="KW-0325">Glycoprotein</keyword>
<dbReference type="PANTHER" id="PTHR32018:SF9">
    <property type="entry name" value="RHAMNOGALACTURONATE LYASE B"/>
    <property type="match status" value="1"/>
</dbReference>
<dbReference type="EC" id="4.2.2.23" evidence="4"/>
<comment type="caution">
    <text evidence="14">The sequence shown here is derived from an EMBL/GenBank/DDBJ whole genome shotgun (WGS) entry which is preliminary data.</text>
</comment>
<dbReference type="SUPFAM" id="SSF49452">
    <property type="entry name" value="Starch-binding domain-like"/>
    <property type="match status" value="1"/>
</dbReference>
<dbReference type="OrthoDB" id="2130367at2759"/>
<dbReference type="InterPro" id="IPR011013">
    <property type="entry name" value="Gal_mutarotase_sf_dom"/>
</dbReference>
<sequence>MKLFKFRFAIATLLPLVPAALAAIKSSEDSSAINISNDRLSFSVAKSSGSVSKLSLDGQNLLGTGRGPYLDCHCVDSGFWTPGNGATYKLFKGTDGAGQEYAGAMMSHDYQNTGKVLEQYWFLRNGETGMHVFARASYNNSRVPSGGDLGEMRQLFRPTSTLWTHLSSSDEMYGPIPDTSGAPTVQDASWYVGGKKDHPYVKQVSDYFTKYMFSEEWRNQIAHGMYGDGSKSNDGSAFGAWLVMNTKDTYFGGPTHSDLTVDGIVYNYLVSNHHGNGVPEMTNGFDRTFGPQYYYFNKGAKGTTLQQLRSDAAKTVTTNWTPFYDSIAQHVPNLLPSSRRGIFQGTVSLPKGATRAVAVLALSGADFQDNNKDSRAYQYWSEIESTGSVTIRSVKAGTYRLTIYADGIFGEYTQDGVDIKAGQTHAATVTWASETAGTELWRIGTPDKSCGEFRHGNAKSTSKTLGMREYREYWAVHDFPNDFPNGIKYKIGTSDLTKDFNYVHWSVFGGKANYIRKDPYYTNVNNWTIAFDVTPQQIAGKTNATLTIQLAGVKTSAGNNDHADKAWNDLPYTVVVNGKQLPTWTIPSQHSSSCAVRSAATCYTTGHKFEFNAGFLREGGNEMILSLPAKATAPEDAVLPESVYLQYDALRLEVA</sequence>
<dbReference type="GO" id="GO:0030246">
    <property type="term" value="F:carbohydrate binding"/>
    <property type="evidence" value="ECO:0007669"/>
    <property type="project" value="InterPro"/>
</dbReference>
<evidence type="ECO:0000256" key="4">
    <source>
        <dbReference type="ARBA" id="ARBA00012437"/>
    </source>
</evidence>
<evidence type="ECO:0000259" key="13">
    <source>
        <dbReference type="Pfam" id="PF14686"/>
    </source>
</evidence>
<keyword evidence="9" id="KW-0119">Carbohydrate metabolism</keyword>
<dbReference type="Gene3D" id="2.60.120.260">
    <property type="entry name" value="Galactose-binding domain-like"/>
    <property type="match status" value="1"/>
</dbReference>
<feature type="chain" id="PRO_5040952680" description="rhamnogalacturonan endolyase" evidence="11">
    <location>
        <begin position="23"/>
        <end position="655"/>
    </location>
</feature>
<evidence type="ECO:0000256" key="3">
    <source>
        <dbReference type="ARBA" id="ARBA00010418"/>
    </source>
</evidence>
<dbReference type="SUPFAM" id="SSF49785">
    <property type="entry name" value="Galactose-binding domain-like"/>
    <property type="match status" value="1"/>
</dbReference>
<evidence type="ECO:0000259" key="12">
    <source>
        <dbReference type="Pfam" id="PF14683"/>
    </source>
</evidence>
<dbReference type="InterPro" id="IPR014718">
    <property type="entry name" value="GH-type_carb-bd"/>
</dbReference>
<dbReference type="InterPro" id="IPR029411">
    <property type="entry name" value="RG-lyase_III"/>
</dbReference>
<dbReference type="AlphaFoldDB" id="A0A9W4UDD7"/>
<protein>
    <recommendedName>
        <fullName evidence="4">rhamnogalacturonan endolyase</fullName>
        <ecNumber evidence="4">4.2.2.23</ecNumber>
    </recommendedName>
</protein>
<dbReference type="InterPro" id="IPR008979">
    <property type="entry name" value="Galactose-bd-like_sf"/>
</dbReference>
<keyword evidence="5" id="KW-0964">Secreted</keyword>
<comment type="catalytic activity">
    <reaction evidence="1">
        <text>Endotype eliminative cleavage of L-alpha-rhamnopyranosyl-(1-&gt;4)-alpha-D-galactopyranosyluronic acid bonds of rhamnogalacturonan I domains in ramified hairy regions of pectin leaving L-rhamnopyranose at the reducing end and 4-deoxy-4,5-unsaturated D-galactopyranosyluronic acid at the non-reducing end.</text>
        <dbReference type="EC" id="4.2.2.23"/>
    </reaction>
</comment>